<dbReference type="EMBL" id="JANBVN010000124">
    <property type="protein sequence ID" value="KAJ9142253.1"/>
    <property type="molecule type" value="Genomic_DNA"/>
</dbReference>
<protein>
    <submittedName>
        <fullName evidence="2">Uncharacterized protein</fullName>
    </submittedName>
</protein>
<organism evidence="2 3">
    <name type="scientific">Coniochaeta hoffmannii</name>
    <dbReference type="NCBI Taxonomy" id="91930"/>
    <lineage>
        <taxon>Eukaryota</taxon>
        <taxon>Fungi</taxon>
        <taxon>Dikarya</taxon>
        <taxon>Ascomycota</taxon>
        <taxon>Pezizomycotina</taxon>
        <taxon>Sordariomycetes</taxon>
        <taxon>Sordariomycetidae</taxon>
        <taxon>Coniochaetales</taxon>
        <taxon>Coniochaetaceae</taxon>
        <taxon>Coniochaeta</taxon>
    </lineage>
</organism>
<keyword evidence="3" id="KW-1185">Reference proteome</keyword>
<sequence length="465" mass="51035">MTLTTLLPGLPFRNARPEPEVSYASLPASPEHAQRISLLGISSPLLRPLLPARSTTTTSPRSLYELPSFYRPARFRLTNSSPSLLAEKPDTWFEMLFVDVYAQARRFSEGFFGGGDIPPTGSSLWGFGRDKEKGKVVFGKAFLEYASLVSRQDSNLGGWEGVLRSDVERTAMVCGVVGKALEDGAWDRLLFGAGEGMERVLGSLDEGMVGCDGYDRTALRAQAINTLLGSAVLPCNFWAEVDTLTTRILTLLLPVLDLLDGHFAECRVTPLAAIHAELHALVAEAGYLAVCMRRSNSIFRVVWPAMGDPSSWEEHDHDAACEVVYEGSRDAALAIEDERTDVAASDDGEEEEEMTHVGDASDGEEGGEMADETDARPLVRRMAKVKLVLWPGLERYTKLLKGGYEGVDKFVVRKAVVAYYSGIASDEADAAERSPRLRKYVTSGREKERRAKMVRSVRELALGSF</sequence>
<accession>A0AA38RAK2</accession>
<proteinExistence type="predicted"/>
<comment type="caution">
    <text evidence="2">The sequence shown here is derived from an EMBL/GenBank/DDBJ whole genome shotgun (WGS) entry which is preliminary data.</text>
</comment>
<dbReference type="Proteomes" id="UP001174691">
    <property type="component" value="Unassembled WGS sequence"/>
</dbReference>
<gene>
    <name evidence="2" type="ORF">NKR19_g7284</name>
</gene>
<feature type="compositionally biased region" description="Acidic residues" evidence="1">
    <location>
        <begin position="344"/>
        <end position="353"/>
    </location>
</feature>
<name>A0AA38RAK2_9PEZI</name>
<evidence type="ECO:0000256" key="1">
    <source>
        <dbReference type="SAM" id="MobiDB-lite"/>
    </source>
</evidence>
<feature type="compositionally biased region" description="Acidic residues" evidence="1">
    <location>
        <begin position="361"/>
        <end position="372"/>
    </location>
</feature>
<reference evidence="2" key="1">
    <citation type="submission" date="2022-07" db="EMBL/GenBank/DDBJ databases">
        <title>Fungi with potential for degradation of polypropylene.</title>
        <authorList>
            <person name="Gostincar C."/>
        </authorList>
    </citation>
    <scope>NUCLEOTIDE SEQUENCE</scope>
    <source>
        <strain evidence="2">EXF-13287</strain>
    </source>
</reference>
<evidence type="ECO:0000313" key="2">
    <source>
        <dbReference type="EMBL" id="KAJ9142253.1"/>
    </source>
</evidence>
<feature type="region of interest" description="Disordered" evidence="1">
    <location>
        <begin position="340"/>
        <end position="373"/>
    </location>
</feature>
<evidence type="ECO:0000313" key="3">
    <source>
        <dbReference type="Proteomes" id="UP001174691"/>
    </source>
</evidence>
<dbReference type="AlphaFoldDB" id="A0AA38RAK2"/>